<protein>
    <submittedName>
        <fullName evidence="1">Uncharacterized protein</fullName>
    </submittedName>
</protein>
<keyword evidence="2" id="KW-1185">Reference proteome</keyword>
<name>A0A7W9GV35_9ACTN</name>
<evidence type="ECO:0000313" key="2">
    <source>
        <dbReference type="Proteomes" id="UP000542813"/>
    </source>
</evidence>
<accession>A0A7W9GV35</accession>
<dbReference type="AlphaFoldDB" id="A0A7W9GV35"/>
<sequence length="83" mass="8749">MRERQDWPGAARRRGTGTELIMEKVGSNRDRGPTFSMINMGAVVVVVAPRLGVGTDSAGKAGRARAAVRLGTEAAVVRRKAGS</sequence>
<gene>
    <name evidence="1" type="ORF">HD601_005213</name>
</gene>
<comment type="caution">
    <text evidence="1">The sequence shown here is derived from an EMBL/GenBank/DDBJ whole genome shotgun (WGS) entry which is preliminary data.</text>
</comment>
<evidence type="ECO:0000313" key="1">
    <source>
        <dbReference type="EMBL" id="MBB5790638.1"/>
    </source>
</evidence>
<dbReference type="RefSeq" id="WP_184826854.1">
    <property type="nucleotide sequence ID" value="NZ_JACHMM010000001.1"/>
</dbReference>
<proteinExistence type="predicted"/>
<dbReference type="EMBL" id="JACHMM010000001">
    <property type="protein sequence ID" value="MBB5790638.1"/>
    <property type="molecule type" value="Genomic_DNA"/>
</dbReference>
<reference evidence="1 2" key="1">
    <citation type="submission" date="2020-08" db="EMBL/GenBank/DDBJ databases">
        <title>Sequencing the genomes of 1000 actinobacteria strains.</title>
        <authorList>
            <person name="Klenk H.-P."/>
        </authorList>
    </citation>
    <scope>NUCLEOTIDE SEQUENCE [LARGE SCALE GENOMIC DNA]</scope>
    <source>
        <strain evidence="1 2">DSM 102122</strain>
    </source>
</reference>
<dbReference type="Proteomes" id="UP000542813">
    <property type="component" value="Unassembled WGS sequence"/>
</dbReference>
<organism evidence="1 2">
    <name type="scientific">Jiangella mangrovi</name>
    <dbReference type="NCBI Taxonomy" id="1524084"/>
    <lineage>
        <taxon>Bacteria</taxon>
        <taxon>Bacillati</taxon>
        <taxon>Actinomycetota</taxon>
        <taxon>Actinomycetes</taxon>
        <taxon>Jiangellales</taxon>
        <taxon>Jiangellaceae</taxon>
        <taxon>Jiangella</taxon>
    </lineage>
</organism>